<evidence type="ECO:0000256" key="8">
    <source>
        <dbReference type="RuleBase" id="RU362096"/>
    </source>
</evidence>
<dbReference type="GO" id="GO:0005524">
    <property type="term" value="F:ATP binding"/>
    <property type="evidence" value="ECO:0007669"/>
    <property type="project" value="UniProtKB-UniRule"/>
</dbReference>
<keyword evidence="3 8" id="KW-0418">Kinase</keyword>
<dbReference type="PROSITE" id="PS00109">
    <property type="entry name" value="PROTEIN_KINASE_TYR"/>
    <property type="match status" value="1"/>
</dbReference>
<evidence type="ECO:0000256" key="3">
    <source>
        <dbReference type="ARBA" id="ARBA00022777"/>
    </source>
</evidence>
<dbReference type="GO" id="GO:0004715">
    <property type="term" value="F:non-membrane spanning protein tyrosine kinase activity"/>
    <property type="evidence" value="ECO:0007669"/>
    <property type="project" value="UniProtKB-EC"/>
</dbReference>
<dbReference type="PROSITE" id="PS50011">
    <property type="entry name" value="PROTEIN_KINASE_DOM"/>
    <property type="match status" value="1"/>
</dbReference>
<feature type="region of interest" description="Disordered" evidence="9">
    <location>
        <begin position="32"/>
        <end position="66"/>
    </location>
</feature>
<keyword evidence="4 7" id="KW-0067">ATP-binding</keyword>
<feature type="compositionally biased region" description="Basic and acidic residues" evidence="9">
    <location>
        <begin position="48"/>
        <end position="59"/>
    </location>
</feature>
<sequence>MTKATDQNSCQTAEAIGTRESKTNLLVIDGLPNLNSTDATENGGNTTDMEHSGHSDYPDLPKGGGGATSDEEYIRLNLLPHLWYHGVMFGRTAEKLLKWENAYLIRRAVLRNSKFLCISVCMDKKVLHLPLSCNLEGWVCRTLFEKFPAMPNKRYTHILDLLNAWSLSTNYIVPFPRDKMILLHSSIQFGSVLGKGAFGEVFKGKYTPIGGSDPVEVAVKRMIGEPKREQIEDFINEASIMSLLDNRNVVTSYGLCTLQFPVMLVMELVSGGDLKKYLQKTPNIPNKQIILFGLDISKAMCHLASKSVIHRDLAARNCLITKDVRVKLSDFGLSVHGKQTVVKNLRKAPIRWLSPETLSKGIFNEKTDVWSYGVLCTELMTRCAADPLAPRDLKEAQKWIKEADHPHRIDGGEPRELIEIVDYCCEKSPSARPDFMIVRNKVHKLHQKFADLELAHALSPNPNVTPPPQTPSPNPVEKKKSEDRRSNTDRRSNPDRRGPSNATLTRKKSRDQNTRKREKTAERKAKDKEKGKKGGPIGMSSTRRKDQKAGPVALPAGMSPGNK</sequence>
<dbReference type="InterPro" id="IPR000719">
    <property type="entry name" value="Prot_kinase_dom"/>
</dbReference>
<gene>
    <name evidence="11" type="ORF">GCK72_008411</name>
</gene>
<evidence type="ECO:0000313" key="12">
    <source>
        <dbReference type="Proteomes" id="UP000483820"/>
    </source>
</evidence>
<keyword evidence="1 8" id="KW-0808">Transferase</keyword>
<evidence type="ECO:0000256" key="9">
    <source>
        <dbReference type="SAM" id="MobiDB-lite"/>
    </source>
</evidence>
<evidence type="ECO:0000256" key="2">
    <source>
        <dbReference type="ARBA" id="ARBA00022741"/>
    </source>
</evidence>
<proteinExistence type="inferred from homology"/>
<dbReference type="InterPro" id="IPR000980">
    <property type="entry name" value="SH2"/>
</dbReference>
<dbReference type="Proteomes" id="UP000483820">
    <property type="component" value="Chromosome III"/>
</dbReference>
<evidence type="ECO:0000256" key="1">
    <source>
        <dbReference type="ARBA" id="ARBA00022679"/>
    </source>
</evidence>
<dbReference type="PROSITE" id="PS00107">
    <property type="entry name" value="PROTEIN_KINASE_ATP"/>
    <property type="match status" value="1"/>
</dbReference>
<keyword evidence="2 7" id="KW-0547">Nucleotide-binding</keyword>
<dbReference type="InterPro" id="IPR017441">
    <property type="entry name" value="Protein_kinase_ATP_BS"/>
</dbReference>
<dbReference type="RefSeq" id="XP_053586389.1">
    <property type="nucleotide sequence ID" value="XM_053726812.1"/>
</dbReference>
<feature type="compositionally biased region" description="Polar residues" evidence="9">
    <location>
        <begin position="33"/>
        <end position="47"/>
    </location>
</feature>
<dbReference type="InterPro" id="IPR008266">
    <property type="entry name" value="Tyr_kinase_AS"/>
</dbReference>
<dbReference type="Gene3D" id="1.10.510.10">
    <property type="entry name" value="Transferase(Phosphotransferase) domain 1"/>
    <property type="match status" value="1"/>
</dbReference>
<evidence type="ECO:0000256" key="7">
    <source>
        <dbReference type="PROSITE-ProRule" id="PRU10141"/>
    </source>
</evidence>
<dbReference type="InterPro" id="IPR050198">
    <property type="entry name" value="Non-receptor_tyrosine_kinases"/>
</dbReference>
<dbReference type="EMBL" id="WUAV01000003">
    <property type="protein sequence ID" value="KAF1760165.1"/>
    <property type="molecule type" value="Genomic_DNA"/>
</dbReference>
<dbReference type="EC" id="2.7.10.2" evidence="8"/>
<dbReference type="CDD" id="cd00173">
    <property type="entry name" value="SH2"/>
    <property type="match status" value="1"/>
</dbReference>
<comment type="catalytic activity">
    <reaction evidence="6 8">
        <text>L-tyrosyl-[protein] + ATP = O-phospho-L-tyrosyl-[protein] + ADP + H(+)</text>
        <dbReference type="Rhea" id="RHEA:10596"/>
        <dbReference type="Rhea" id="RHEA-COMP:10136"/>
        <dbReference type="Rhea" id="RHEA-COMP:20101"/>
        <dbReference type="ChEBI" id="CHEBI:15378"/>
        <dbReference type="ChEBI" id="CHEBI:30616"/>
        <dbReference type="ChEBI" id="CHEBI:46858"/>
        <dbReference type="ChEBI" id="CHEBI:61978"/>
        <dbReference type="ChEBI" id="CHEBI:456216"/>
        <dbReference type="EC" id="2.7.10.2"/>
    </reaction>
</comment>
<dbReference type="GeneID" id="9797996"/>
<feature type="region of interest" description="Disordered" evidence="9">
    <location>
        <begin position="458"/>
        <end position="563"/>
    </location>
</feature>
<dbReference type="InterPro" id="IPR036860">
    <property type="entry name" value="SH2_dom_sf"/>
</dbReference>
<evidence type="ECO:0000256" key="4">
    <source>
        <dbReference type="ARBA" id="ARBA00022840"/>
    </source>
</evidence>
<comment type="similarity">
    <text evidence="8">Belongs to the protein kinase superfamily. Tyr protein kinase family.</text>
</comment>
<evidence type="ECO:0000313" key="11">
    <source>
        <dbReference type="EMBL" id="KAF1760165.1"/>
    </source>
</evidence>
<dbReference type="CDD" id="cd00192">
    <property type="entry name" value="PTKc"/>
    <property type="match status" value="1"/>
</dbReference>
<evidence type="ECO:0000256" key="5">
    <source>
        <dbReference type="ARBA" id="ARBA00023137"/>
    </source>
</evidence>
<protein>
    <recommendedName>
        <fullName evidence="8">Tyrosine-protein kinase</fullName>
        <ecNumber evidence="8">2.7.10.2</ecNumber>
    </recommendedName>
</protein>
<dbReference type="Gene3D" id="3.30.505.10">
    <property type="entry name" value="SH2 domain"/>
    <property type="match status" value="1"/>
</dbReference>
<evidence type="ECO:0000259" key="10">
    <source>
        <dbReference type="PROSITE" id="PS50011"/>
    </source>
</evidence>
<dbReference type="SUPFAM" id="SSF55550">
    <property type="entry name" value="SH2 domain"/>
    <property type="match status" value="1"/>
</dbReference>
<dbReference type="InterPro" id="IPR020635">
    <property type="entry name" value="Tyr_kinase_cat_dom"/>
</dbReference>
<dbReference type="AlphaFoldDB" id="A0A6A5GZZ2"/>
<reference evidence="11 12" key="1">
    <citation type="submission" date="2019-12" db="EMBL/GenBank/DDBJ databases">
        <title>Chromosome-level assembly of the Caenorhabditis remanei genome.</title>
        <authorList>
            <person name="Teterina A.A."/>
            <person name="Willis J.H."/>
            <person name="Phillips P.C."/>
        </authorList>
    </citation>
    <scope>NUCLEOTIDE SEQUENCE [LARGE SCALE GENOMIC DNA]</scope>
    <source>
        <strain evidence="11 12">PX506</strain>
        <tissue evidence="11">Whole organism</tissue>
    </source>
</reference>
<accession>A0A6A5GZZ2</accession>
<dbReference type="SMART" id="SM00252">
    <property type="entry name" value="SH2"/>
    <property type="match status" value="1"/>
</dbReference>
<feature type="domain" description="Protein kinase" evidence="10">
    <location>
        <begin position="187"/>
        <end position="449"/>
    </location>
</feature>
<dbReference type="SMART" id="SM00219">
    <property type="entry name" value="TyrKc"/>
    <property type="match status" value="1"/>
</dbReference>
<dbReference type="PANTHER" id="PTHR24418">
    <property type="entry name" value="TYROSINE-PROTEIN KINASE"/>
    <property type="match status" value="1"/>
</dbReference>
<dbReference type="InterPro" id="IPR011009">
    <property type="entry name" value="Kinase-like_dom_sf"/>
</dbReference>
<dbReference type="Pfam" id="PF07714">
    <property type="entry name" value="PK_Tyr_Ser-Thr"/>
    <property type="match status" value="1"/>
</dbReference>
<feature type="binding site" evidence="7">
    <location>
        <position position="220"/>
    </location>
    <ligand>
        <name>ATP</name>
        <dbReference type="ChEBI" id="CHEBI:30616"/>
    </ligand>
</feature>
<feature type="compositionally biased region" description="Pro residues" evidence="9">
    <location>
        <begin position="463"/>
        <end position="474"/>
    </location>
</feature>
<feature type="compositionally biased region" description="Basic and acidic residues" evidence="9">
    <location>
        <begin position="476"/>
        <end position="498"/>
    </location>
</feature>
<dbReference type="SUPFAM" id="SSF56112">
    <property type="entry name" value="Protein kinase-like (PK-like)"/>
    <property type="match status" value="1"/>
</dbReference>
<dbReference type="InterPro" id="IPR001245">
    <property type="entry name" value="Ser-Thr/Tyr_kinase_cat_dom"/>
</dbReference>
<dbReference type="CTD" id="9797996"/>
<name>A0A6A5GZZ2_CAERE</name>
<dbReference type="KEGG" id="crq:GCK72_008411"/>
<keyword evidence="5 8" id="KW-0829">Tyrosine-protein kinase</keyword>
<dbReference type="PRINTS" id="PR00109">
    <property type="entry name" value="TYRKINASE"/>
</dbReference>
<organism evidence="11 12">
    <name type="scientific">Caenorhabditis remanei</name>
    <name type="common">Caenorhabditis vulgaris</name>
    <dbReference type="NCBI Taxonomy" id="31234"/>
    <lineage>
        <taxon>Eukaryota</taxon>
        <taxon>Metazoa</taxon>
        <taxon>Ecdysozoa</taxon>
        <taxon>Nematoda</taxon>
        <taxon>Chromadorea</taxon>
        <taxon>Rhabditida</taxon>
        <taxon>Rhabditina</taxon>
        <taxon>Rhabditomorpha</taxon>
        <taxon>Rhabditoidea</taxon>
        <taxon>Rhabditidae</taxon>
        <taxon>Peloderinae</taxon>
        <taxon>Caenorhabditis</taxon>
    </lineage>
</organism>
<feature type="compositionally biased region" description="Basic and acidic residues" evidence="9">
    <location>
        <begin position="510"/>
        <end position="532"/>
    </location>
</feature>
<dbReference type="Gene3D" id="3.30.200.20">
    <property type="entry name" value="Phosphorylase Kinase, domain 1"/>
    <property type="match status" value="1"/>
</dbReference>
<evidence type="ECO:0000256" key="6">
    <source>
        <dbReference type="ARBA" id="ARBA00051245"/>
    </source>
</evidence>
<comment type="caution">
    <text evidence="11">The sequence shown here is derived from an EMBL/GenBank/DDBJ whole genome shotgun (WGS) entry which is preliminary data.</text>
</comment>